<keyword evidence="2" id="KW-1185">Reference proteome</keyword>
<protein>
    <submittedName>
        <fullName evidence="1">Uncharacterized protein</fullName>
    </submittedName>
</protein>
<proteinExistence type="predicted"/>
<reference evidence="1 2" key="1">
    <citation type="journal article" date="2019" name="Genome Biol. Evol.">
        <title>Day and night: Metabolic profiles and evolutionary relationships of six axenic non-marine cyanobacteria.</title>
        <authorList>
            <person name="Will S.E."/>
            <person name="Henke P."/>
            <person name="Boedeker C."/>
            <person name="Huang S."/>
            <person name="Brinkmann H."/>
            <person name="Rohde M."/>
            <person name="Jarek M."/>
            <person name="Friedl T."/>
            <person name="Seufert S."/>
            <person name="Schumacher M."/>
            <person name="Overmann J."/>
            <person name="Neumann-Schaal M."/>
            <person name="Petersen J."/>
        </authorList>
    </citation>
    <scope>NUCLEOTIDE SEQUENCE [LARGE SCALE GENOMIC DNA]</scope>
    <source>
        <strain evidence="1 2">SAG 39.79</strain>
    </source>
</reference>
<dbReference type="EMBL" id="RSCK01000001">
    <property type="protein sequence ID" value="RUT14590.1"/>
    <property type="molecule type" value="Genomic_DNA"/>
</dbReference>
<organism evidence="1 2">
    <name type="scientific">Chroococcidiopsis cubana SAG 39.79</name>
    <dbReference type="NCBI Taxonomy" id="388085"/>
    <lineage>
        <taxon>Bacteria</taxon>
        <taxon>Bacillati</taxon>
        <taxon>Cyanobacteriota</taxon>
        <taxon>Cyanophyceae</taxon>
        <taxon>Chroococcidiopsidales</taxon>
        <taxon>Chroococcidiopsidaceae</taxon>
        <taxon>Chroococcidiopsis</taxon>
    </lineage>
</organism>
<dbReference type="Proteomes" id="UP000282574">
    <property type="component" value="Unassembled WGS sequence"/>
</dbReference>
<accession>A0AB37USY2</accession>
<name>A0AB37USY2_9CYAN</name>
<dbReference type="RefSeq" id="WP_106166339.1">
    <property type="nucleotide sequence ID" value="NZ_JAVKZF010000005.1"/>
</dbReference>
<dbReference type="AlphaFoldDB" id="A0AB37USY2"/>
<evidence type="ECO:0000313" key="2">
    <source>
        <dbReference type="Proteomes" id="UP000282574"/>
    </source>
</evidence>
<gene>
    <name evidence="1" type="ORF">DSM107010_01360</name>
</gene>
<sequence>MKRYQQQKAQLVMLPIPKEQLANFIGKQIHLAWAKQGCTWRLLRIEGDRIYLETPKTKRSLVAKASDAMYTRRYER</sequence>
<evidence type="ECO:0000313" key="1">
    <source>
        <dbReference type="EMBL" id="RUT14590.1"/>
    </source>
</evidence>
<comment type="caution">
    <text evidence="1">The sequence shown here is derived from an EMBL/GenBank/DDBJ whole genome shotgun (WGS) entry which is preliminary data.</text>
</comment>